<protein>
    <submittedName>
        <fullName evidence="1">Type IV fimbrial biogenesis protein PilV</fullName>
    </submittedName>
</protein>
<name>A0A0S4V6F5_RALSL</name>
<dbReference type="EMBL" id="LN899824">
    <property type="protein sequence ID" value="CUV30253.1"/>
    <property type="molecule type" value="Genomic_DNA"/>
</dbReference>
<evidence type="ECO:0000313" key="1">
    <source>
        <dbReference type="EMBL" id="CUV30253.1"/>
    </source>
</evidence>
<dbReference type="AlphaFoldDB" id="A0A0S4V6F5"/>
<proteinExistence type="predicted"/>
<dbReference type="NCBIfam" id="TIGR02523">
    <property type="entry name" value="type_IV_pilV"/>
    <property type="match status" value="1"/>
</dbReference>
<dbReference type="NCBIfam" id="TIGR02532">
    <property type="entry name" value="IV_pilin_GFxxxE"/>
    <property type="match status" value="1"/>
</dbReference>
<sequence length="181" mass="18790">MRMMIVPRRRQAGFSMIETLITLVVISVGLLGLAKIQAASISYTQNTRVRSLIALQTESLAAAMHANKAFWAAGLAPATFTVSAATVTDASGTLNASVSGCSSACTPSQLAAYDVQTWASAMNAKFPSYNATVTCSTSVSVPVSCIATVSWSEKSVAINSMTSASGVTSSATQSFTLYIQP</sequence>
<dbReference type="InterPro" id="IPR012902">
    <property type="entry name" value="N_methyl_site"/>
</dbReference>
<dbReference type="Pfam" id="PF07963">
    <property type="entry name" value="N_methyl"/>
    <property type="match status" value="1"/>
</dbReference>
<reference evidence="1" key="1">
    <citation type="submission" date="2015-10" db="EMBL/GenBank/DDBJ databases">
        <authorList>
            <person name="Gilbert D.G."/>
        </authorList>
    </citation>
    <scope>NUCLEOTIDE SEQUENCE</scope>
    <source>
        <strain evidence="1">Phyl III-seqv23</strain>
    </source>
</reference>
<dbReference type="InterPro" id="IPR013362">
    <property type="entry name" value="Pilus_4_PilV"/>
</dbReference>
<accession>A0A0S4V6F5</accession>
<organism evidence="1">
    <name type="scientific">Ralstonia solanacearum</name>
    <name type="common">Pseudomonas solanacearum</name>
    <dbReference type="NCBI Taxonomy" id="305"/>
    <lineage>
        <taxon>Bacteria</taxon>
        <taxon>Pseudomonadati</taxon>
        <taxon>Pseudomonadota</taxon>
        <taxon>Betaproteobacteria</taxon>
        <taxon>Burkholderiales</taxon>
        <taxon>Burkholderiaceae</taxon>
        <taxon>Ralstonia</taxon>
        <taxon>Ralstonia solanacearum species complex</taxon>
    </lineage>
</organism>
<gene>
    <name evidence="1" type="primary">pilV</name>
    <name evidence="1" type="ORF">RUN1985_v1_620041</name>
</gene>